<evidence type="ECO:0000256" key="1">
    <source>
        <dbReference type="SAM" id="MobiDB-lite"/>
    </source>
</evidence>
<dbReference type="Proteomes" id="UP001241072">
    <property type="component" value="Unassembled WGS sequence"/>
</dbReference>
<keyword evidence="2" id="KW-1133">Transmembrane helix</keyword>
<evidence type="ECO:0000313" key="3">
    <source>
        <dbReference type="EMBL" id="MDO7882410.1"/>
    </source>
</evidence>
<gene>
    <name evidence="3" type="ORF">Q5716_09265</name>
</gene>
<organism evidence="3 4">
    <name type="scientific">Antiquaquibacter soli</name>
    <dbReference type="NCBI Taxonomy" id="3064523"/>
    <lineage>
        <taxon>Bacteria</taxon>
        <taxon>Bacillati</taxon>
        <taxon>Actinomycetota</taxon>
        <taxon>Actinomycetes</taxon>
        <taxon>Micrococcales</taxon>
        <taxon>Microbacteriaceae</taxon>
        <taxon>Antiquaquibacter</taxon>
    </lineage>
</organism>
<accession>A0ABT9BN33</accession>
<dbReference type="EMBL" id="JAUQUB010000001">
    <property type="protein sequence ID" value="MDO7882410.1"/>
    <property type="molecule type" value="Genomic_DNA"/>
</dbReference>
<dbReference type="RefSeq" id="WP_305002786.1">
    <property type="nucleotide sequence ID" value="NZ_JAUQUB010000001.1"/>
</dbReference>
<keyword evidence="4" id="KW-1185">Reference proteome</keyword>
<reference evidence="3 4" key="1">
    <citation type="submission" date="2023-07" db="EMBL/GenBank/DDBJ databases">
        <title>Protaetiibacter sp. nov WY-16 isolated from soil.</title>
        <authorList>
            <person name="Liu B."/>
            <person name="Wan Y."/>
        </authorList>
    </citation>
    <scope>NUCLEOTIDE SEQUENCE [LARGE SCALE GENOMIC DNA]</scope>
    <source>
        <strain evidence="3 4">WY-16</strain>
    </source>
</reference>
<comment type="caution">
    <text evidence="3">The sequence shown here is derived from an EMBL/GenBank/DDBJ whole genome shotgun (WGS) entry which is preliminary data.</text>
</comment>
<sequence>MRTLAARLTTLLGLALLVAALGGSGEPASIAAVLSLAAVAALAVAVVVVLAQRPLTGAVGGRARQHRQLLIGMPAPQHPATPGRTRSRAPGEVLPAA</sequence>
<evidence type="ECO:0000313" key="4">
    <source>
        <dbReference type="Proteomes" id="UP001241072"/>
    </source>
</evidence>
<feature type="transmembrane region" description="Helical" evidence="2">
    <location>
        <begin position="32"/>
        <end position="51"/>
    </location>
</feature>
<protein>
    <submittedName>
        <fullName evidence="3">Uncharacterized protein</fullName>
    </submittedName>
</protein>
<evidence type="ECO:0000256" key="2">
    <source>
        <dbReference type="SAM" id="Phobius"/>
    </source>
</evidence>
<proteinExistence type="predicted"/>
<name>A0ABT9BN33_9MICO</name>
<keyword evidence="2" id="KW-0812">Transmembrane</keyword>
<keyword evidence="2" id="KW-0472">Membrane</keyword>
<feature type="region of interest" description="Disordered" evidence="1">
    <location>
        <begin position="73"/>
        <end position="97"/>
    </location>
</feature>